<dbReference type="EMBL" id="CP054929">
    <property type="protein sequence ID" value="QKW48995.1"/>
    <property type="molecule type" value="Genomic_DNA"/>
</dbReference>
<keyword evidence="3" id="KW-1185">Reference proteome</keyword>
<gene>
    <name evidence="2" type="ORF">HUT08_04960</name>
</gene>
<protein>
    <submittedName>
        <fullName evidence="2">Sporulation protein</fullName>
    </submittedName>
</protein>
<sequence length="349" mass="35917">MVFTKVPAPLGRGGPSLDTTLMPRAALPGGSLTGQLQLLGGDADCDIDRLTLELVAQVGAAPEAGGPASEAVCARFTLPGSFRLGRREQRSLLFDVRLPWEAPVTELSGAALDVTLDVRAELTATGTRDRSDLVPLRVAPLPVQDSLLAALDRLGFGFRSAGLEHGLIPGTSQRLPLYQVIGLAPAPRYAAVMRELQVTFLANPGGVEVILEADKPGGLFAHGHELLNRHLVSHGDADRRDWDATAEVWVRQMVASHGHHSLPAPSGPGAARRRARPGRQGAEPAPSTTTATGHGPGLVPPADEGAGDPARGVASGKQAPAGESAAAYDGSPAERGAVTAAPGEGAGQA</sequence>
<name>A0A7H8N3H6_9ACTN</name>
<dbReference type="Pfam" id="PF07070">
    <property type="entry name" value="Spo0M"/>
    <property type="match status" value="1"/>
</dbReference>
<evidence type="ECO:0000313" key="2">
    <source>
        <dbReference type="EMBL" id="QKW48995.1"/>
    </source>
</evidence>
<dbReference type="PANTHER" id="PTHR40053:SF1">
    <property type="entry name" value="SPORULATION-CONTROL PROTEIN SPO0M"/>
    <property type="match status" value="1"/>
</dbReference>
<dbReference type="InterPro" id="IPR009776">
    <property type="entry name" value="Spore_0_M"/>
</dbReference>
<dbReference type="Proteomes" id="UP000509303">
    <property type="component" value="Chromosome"/>
</dbReference>
<accession>A0A7H8N3H6</accession>
<organism evidence="2 3">
    <name type="scientific">Streptomyces buecherae</name>
    <dbReference type="NCBI Taxonomy" id="2763006"/>
    <lineage>
        <taxon>Bacteria</taxon>
        <taxon>Bacillati</taxon>
        <taxon>Actinomycetota</taxon>
        <taxon>Actinomycetes</taxon>
        <taxon>Kitasatosporales</taxon>
        <taxon>Streptomycetaceae</taxon>
        <taxon>Streptomyces</taxon>
    </lineage>
</organism>
<dbReference type="AlphaFoldDB" id="A0A7H8N3H6"/>
<evidence type="ECO:0000256" key="1">
    <source>
        <dbReference type="SAM" id="MobiDB-lite"/>
    </source>
</evidence>
<feature type="region of interest" description="Disordered" evidence="1">
    <location>
        <begin position="257"/>
        <end position="349"/>
    </location>
</feature>
<evidence type="ECO:0000313" key="3">
    <source>
        <dbReference type="Proteomes" id="UP000509303"/>
    </source>
</evidence>
<proteinExistence type="predicted"/>
<dbReference type="PANTHER" id="PTHR40053">
    <property type="entry name" value="SPORULATION-CONTROL PROTEIN SPO0M"/>
    <property type="match status" value="1"/>
</dbReference>
<dbReference type="RefSeq" id="WP_176160727.1">
    <property type="nucleotide sequence ID" value="NZ_CP054929.1"/>
</dbReference>
<reference evidence="2 3" key="1">
    <citation type="submission" date="2020-06" db="EMBL/GenBank/DDBJ databases">
        <title>Genome mining for natural products.</title>
        <authorList>
            <person name="Zhang B."/>
            <person name="Shi J."/>
            <person name="Ge H."/>
        </authorList>
    </citation>
    <scope>NUCLEOTIDE SEQUENCE [LARGE SCALE GENOMIC DNA]</scope>
    <source>
        <strain evidence="2 3">NA00687</strain>
    </source>
</reference>